<accession>A0A1V6PB78</accession>
<dbReference type="GO" id="GO:0016705">
    <property type="term" value="F:oxidoreductase activity, acting on paired donors, with incorporation or reduction of molecular oxygen"/>
    <property type="evidence" value="ECO:0007669"/>
    <property type="project" value="InterPro"/>
</dbReference>
<dbReference type="STRING" id="69771.A0A1V6PB78"/>
<keyword evidence="5 13" id="KW-0812">Transmembrane</keyword>
<dbReference type="EMBL" id="MDYL01000011">
    <property type="protein sequence ID" value="OQD74254.1"/>
    <property type="molecule type" value="Genomic_DNA"/>
</dbReference>
<dbReference type="InterPro" id="IPR036396">
    <property type="entry name" value="Cyt_P450_sf"/>
</dbReference>
<keyword evidence="11 13" id="KW-0472">Membrane</keyword>
<dbReference type="InterPro" id="IPR002403">
    <property type="entry name" value="Cyt_P450_E_grp-IV"/>
</dbReference>
<evidence type="ECO:0000256" key="8">
    <source>
        <dbReference type="ARBA" id="ARBA00023002"/>
    </source>
</evidence>
<keyword evidence="10" id="KW-0503">Monooxygenase</keyword>
<reference evidence="15" key="1">
    <citation type="journal article" date="2017" name="Nat. Microbiol.">
        <title>Global analysis of biosynthetic gene clusters reveals vast potential of secondary metabolite production in Penicillium species.</title>
        <authorList>
            <person name="Nielsen J.C."/>
            <person name="Grijseels S."/>
            <person name="Prigent S."/>
            <person name="Ji B."/>
            <person name="Dainat J."/>
            <person name="Nielsen K.F."/>
            <person name="Frisvad J.C."/>
            <person name="Workman M."/>
            <person name="Nielsen J."/>
        </authorList>
    </citation>
    <scope>NUCLEOTIDE SEQUENCE [LARGE SCALE GENOMIC DNA]</scope>
    <source>
        <strain evidence="15">IBT 11843</strain>
    </source>
</reference>
<evidence type="ECO:0000256" key="10">
    <source>
        <dbReference type="ARBA" id="ARBA00023033"/>
    </source>
</evidence>
<evidence type="ECO:0000256" key="5">
    <source>
        <dbReference type="ARBA" id="ARBA00022692"/>
    </source>
</evidence>
<dbReference type="GO" id="GO:0020037">
    <property type="term" value="F:heme binding"/>
    <property type="evidence" value="ECO:0007669"/>
    <property type="project" value="InterPro"/>
</dbReference>
<evidence type="ECO:0000256" key="12">
    <source>
        <dbReference type="PIRSR" id="PIRSR602403-1"/>
    </source>
</evidence>
<evidence type="ECO:0000256" key="13">
    <source>
        <dbReference type="SAM" id="Phobius"/>
    </source>
</evidence>
<evidence type="ECO:0000256" key="2">
    <source>
        <dbReference type="ARBA" id="ARBA00004370"/>
    </source>
</evidence>
<proteinExistence type="inferred from homology"/>
<keyword evidence="7 13" id="KW-1133">Transmembrane helix</keyword>
<gene>
    <name evidence="14" type="ORF">PENDEC_c011G02709</name>
</gene>
<dbReference type="OrthoDB" id="1844152at2759"/>
<keyword evidence="15" id="KW-1185">Reference proteome</keyword>
<dbReference type="OMA" id="MRLKGDT"/>
<comment type="subcellular location">
    <subcellularLocation>
        <location evidence="2">Membrane</location>
    </subcellularLocation>
</comment>
<comment type="cofactor">
    <cofactor evidence="1 12">
        <name>heme</name>
        <dbReference type="ChEBI" id="CHEBI:30413"/>
    </cofactor>
</comment>
<evidence type="ECO:0000256" key="1">
    <source>
        <dbReference type="ARBA" id="ARBA00001971"/>
    </source>
</evidence>
<dbReference type="Proteomes" id="UP000191522">
    <property type="component" value="Unassembled WGS sequence"/>
</dbReference>
<dbReference type="InterPro" id="IPR001128">
    <property type="entry name" value="Cyt_P450"/>
</dbReference>
<keyword evidence="4 12" id="KW-0349">Heme</keyword>
<organism evidence="14 15">
    <name type="scientific">Penicillium decumbens</name>
    <dbReference type="NCBI Taxonomy" id="69771"/>
    <lineage>
        <taxon>Eukaryota</taxon>
        <taxon>Fungi</taxon>
        <taxon>Dikarya</taxon>
        <taxon>Ascomycota</taxon>
        <taxon>Pezizomycotina</taxon>
        <taxon>Eurotiomycetes</taxon>
        <taxon>Eurotiomycetidae</taxon>
        <taxon>Eurotiales</taxon>
        <taxon>Aspergillaceae</taxon>
        <taxon>Penicillium</taxon>
    </lineage>
</organism>
<dbReference type="GO" id="GO:0004497">
    <property type="term" value="F:monooxygenase activity"/>
    <property type="evidence" value="ECO:0007669"/>
    <property type="project" value="UniProtKB-KW"/>
</dbReference>
<name>A0A1V6PB78_PENDC</name>
<sequence>MGQSFRLTAMVMYGFKSYTPQPQNSNHKQKRIFLASKEYTHQILTDERSFSFESGMTKFFGLTWINKLHDGTFFHDMDTYARGFVAQRMQKVVPEIWSIFEHRVREMVEISEPGKPVELQHHVQAIMAEATNCIFFGQGYANPNNVKSVVDLAEDIAELLGIYQNQSFLGRKLPWLWKPLTWVKIVLFRIPLHIGFTFARTLWTDISKMAESPETKDDSLISYLVRAYASPDGHLSVRTRMWIMVLILTFLFASLHQTATIMIWVTFNLALRPDSQDYLHDEISSIFTSRDPSYSKHIIDAKTMQDAVKTDSFIREVLRMKGDLVNLVRAPVRDIELGGYIIPKGSLVFPVTHLSYRSPEFVTKPEEFDGGRWIGSGKSAAMTGPGYLAFGLGRWACPGRLLAVMELKCWVFALLKYSKVELGGDFEILDPFNITSVPPRGDIMIKRRGNYV</sequence>
<dbReference type="GO" id="GO:0016020">
    <property type="term" value="C:membrane"/>
    <property type="evidence" value="ECO:0007669"/>
    <property type="project" value="UniProtKB-SubCell"/>
</dbReference>
<comment type="similarity">
    <text evidence="3">Belongs to the cytochrome P450 family.</text>
</comment>
<dbReference type="PRINTS" id="PR00465">
    <property type="entry name" value="EP450IV"/>
</dbReference>
<evidence type="ECO:0000256" key="3">
    <source>
        <dbReference type="ARBA" id="ARBA00010617"/>
    </source>
</evidence>
<evidence type="ECO:0008006" key="16">
    <source>
        <dbReference type="Google" id="ProtNLM"/>
    </source>
</evidence>
<dbReference type="SUPFAM" id="SSF48264">
    <property type="entry name" value="Cytochrome P450"/>
    <property type="match status" value="1"/>
</dbReference>
<evidence type="ECO:0000313" key="15">
    <source>
        <dbReference type="Proteomes" id="UP000191522"/>
    </source>
</evidence>
<evidence type="ECO:0000313" key="14">
    <source>
        <dbReference type="EMBL" id="OQD74254.1"/>
    </source>
</evidence>
<feature type="transmembrane region" description="Helical" evidence="13">
    <location>
        <begin position="242"/>
        <end position="267"/>
    </location>
</feature>
<dbReference type="AlphaFoldDB" id="A0A1V6PB78"/>
<evidence type="ECO:0000256" key="7">
    <source>
        <dbReference type="ARBA" id="ARBA00022989"/>
    </source>
</evidence>
<evidence type="ECO:0000256" key="11">
    <source>
        <dbReference type="ARBA" id="ARBA00023136"/>
    </source>
</evidence>
<dbReference type="PANTHER" id="PTHR46206">
    <property type="entry name" value="CYTOCHROME P450"/>
    <property type="match status" value="1"/>
</dbReference>
<evidence type="ECO:0000256" key="4">
    <source>
        <dbReference type="ARBA" id="ARBA00022617"/>
    </source>
</evidence>
<keyword evidence="8" id="KW-0560">Oxidoreductase</keyword>
<dbReference type="PANTHER" id="PTHR46206:SF5">
    <property type="entry name" value="P450, PUTATIVE (EUROFUNG)-RELATED"/>
    <property type="match status" value="1"/>
</dbReference>
<dbReference type="Gene3D" id="1.10.630.10">
    <property type="entry name" value="Cytochrome P450"/>
    <property type="match status" value="1"/>
</dbReference>
<dbReference type="GO" id="GO:0043386">
    <property type="term" value="P:mycotoxin biosynthetic process"/>
    <property type="evidence" value="ECO:0007669"/>
    <property type="project" value="UniProtKB-ARBA"/>
</dbReference>
<comment type="caution">
    <text evidence="14">The sequence shown here is derived from an EMBL/GenBank/DDBJ whole genome shotgun (WGS) entry which is preliminary data.</text>
</comment>
<dbReference type="GO" id="GO:0005506">
    <property type="term" value="F:iron ion binding"/>
    <property type="evidence" value="ECO:0007669"/>
    <property type="project" value="InterPro"/>
</dbReference>
<feature type="binding site" description="axial binding residue" evidence="12">
    <location>
        <position position="397"/>
    </location>
    <ligand>
        <name>heme</name>
        <dbReference type="ChEBI" id="CHEBI:30413"/>
    </ligand>
    <ligandPart>
        <name>Fe</name>
        <dbReference type="ChEBI" id="CHEBI:18248"/>
    </ligandPart>
</feature>
<evidence type="ECO:0000256" key="6">
    <source>
        <dbReference type="ARBA" id="ARBA00022723"/>
    </source>
</evidence>
<keyword evidence="9 12" id="KW-0408">Iron</keyword>
<keyword evidence="6 12" id="KW-0479">Metal-binding</keyword>
<dbReference type="Pfam" id="PF00067">
    <property type="entry name" value="p450"/>
    <property type="match status" value="1"/>
</dbReference>
<protein>
    <recommendedName>
        <fullName evidence="16">Cytochrome P450</fullName>
    </recommendedName>
</protein>
<evidence type="ECO:0000256" key="9">
    <source>
        <dbReference type="ARBA" id="ARBA00023004"/>
    </source>
</evidence>